<proteinExistence type="predicted"/>
<gene>
    <name evidence="1" type="ORF">O1611_g1941</name>
</gene>
<dbReference type="EMBL" id="JAPUUL010000246">
    <property type="protein sequence ID" value="KAJ8131685.1"/>
    <property type="molecule type" value="Genomic_DNA"/>
</dbReference>
<reference evidence="1" key="1">
    <citation type="submission" date="2022-12" db="EMBL/GenBank/DDBJ databases">
        <title>Genome Sequence of Lasiodiplodia mahajangana.</title>
        <authorList>
            <person name="Buettner E."/>
        </authorList>
    </citation>
    <scope>NUCLEOTIDE SEQUENCE</scope>
    <source>
        <strain evidence="1">VT137</strain>
    </source>
</reference>
<accession>A0ACC2JW45</accession>
<comment type="caution">
    <text evidence="1">The sequence shown here is derived from an EMBL/GenBank/DDBJ whole genome shotgun (WGS) entry which is preliminary data.</text>
</comment>
<sequence>MPQPAATPKTRNIPRSFGLQNPIRRAFVGISPTSDPMERWLAEDCITAPYHTIGYVAMTKDSEPGPVVSGKPASDSKATAGSGYGINADDYENEFSREVDKGSTTKKLSTAHFHLENQFETAEMLNKPTRQYRARRRTPFRIRSRPRRLREVAEGGHSTIEKQLHNVDDPPDSDGEDCEIHYYEERYDTRGERVCLRVGTKSAIEFEKRKSHRACLVRTRTYDHDRELLSTRLEIQSRYVHKALREVIGPHLRHNFKIPTITIFHPFEPLFHYRRELQEYANKSNDSKTRSHLGLFLQYVEHTLSREFALFDQIFANEFSSLEIDFENLWIAYKPGDLLYYKDGKSDIVFRLRSFEKEAKREQKWTVSAERIEYDGVDFGHVEGCTYIEPYNGRCSEADCMSHSGELAIASSMAPVRHRVMIDTVAYHNNVNTGVEALGNFNIDSQIFRTASEDHLQMDEEDLMICSSVVYGYDLALKTWGIFDVADIRDVKFNSDAFGHLLLSPDKKQLISSLVMQHNKESDTFDDYIQGKGKGLIFLLHGPPGVGKTFTAVLSLASSWDAVVLIDEADVFMQERDLLAFYRNELVSTLLQVLEYFEGIMFLTTNRVRTIDSAFQSRIHLSIAYPHLSYDARRELWKDWITRENSNSEPEWLTETVLDQLATRLLNGREIKNAMKMAHALAGGEKRRMISTDVFRGLDSSEEFKIDFERDVFRRNTGALGFPNPPQGIMNPLEMAMNPAQRIVDQPQKEDNGLLALLRSVVKFLVSGEM</sequence>
<evidence type="ECO:0000313" key="2">
    <source>
        <dbReference type="Proteomes" id="UP001153332"/>
    </source>
</evidence>
<organism evidence="1 2">
    <name type="scientific">Lasiodiplodia mahajangana</name>
    <dbReference type="NCBI Taxonomy" id="1108764"/>
    <lineage>
        <taxon>Eukaryota</taxon>
        <taxon>Fungi</taxon>
        <taxon>Dikarya</taxon>
        <taxon>Ascomycota</taxon>
        <taxon>Pezizomycotina</taxon>
        <taxon>Dothideomycetes</taxon>
        <taxon>Dothideomycetes incertae sedis</taxon>
        <taxon>Botryosphaeriales</taxon>
        <taxon>Botryosphaeriaceae</taxon>
        <taxon>Lasiodiplodia</taxon>
    </lineage>
</organism>
<name>A0ACC2JW45_9PEZI</name>
<protein>
    <submittedName>
        <fullName evidence="1">Uncharacterized protein</fullName>
    </submittedName>
</protein>
<keyword evidence="2" id="KW-1185">Reference proteome</keyword>
<evidence type="ECO:0000313" key="1">
    <source>
        <dbReference type="EMBL" id="KAJ8131685.1"/>
    </source>
</evidence>
<dbReference type="Proteomes" id="UP001153332">
    <property type="component" value="Unassembled WGS sequence"/>
</dbReference>